<name>A0A9X5I465_9CYAN</name>
<keyword evidence="2" id="KW-1185">Reference proteome</keyword>
<accession>A0A9X5I465</accession>
<dbReference type="OrthoDB" id="581378at2"/>
<gene>
    <name evidence="1" type="ORF">QH73_0011250</name>
</gene>
<dbReference type="AlphaFoldDB" id="A0A9X5I465"/>
<proteinExistence type="predicted"/>
<dbReference type="Proteomes" id="UP000031532">
    <property type="component" value="Unassembled WGS sequence"/>
</dbReference>
<dbReference type="RefSeq" id="WP_039716356.1">
    <property type="nucleotide sequence ID" value="NZ_JTJC03000002.1"/>
</dbReference>
<protein>
    <submittedName>
        <fullName evidence="1">Uncharacterized protein</fullName>
    </submittedName>
</protein>
<evidence type="ECO:0000313" key="1">
    <source>
        <dbReference type="EMBL" id="NHC35233.1"/>
    </source>
</evidence>
<comment type="caution">
    <text evidence="1">The sequence shown here is derived from an EMBL/GenBank/DDBJ whole genome shotgun (WGS) entry which is preliminary data.</text>
</comment>
<reference evidence="1 2" key="1">
    <citation type="journal article" date="2015" name="Genome Announc.">
        <title>Draft Genome Sequence of the Terrestrial Cyanobacterium Scytonema millei VB511283, Isolated from Eastern India.</title>
        <authorList>
            <person name="Sen D."/>
            <person name="Chandrababunaidu M.M."/>
            <person name="Singh D."/>
            <person name="Sanghi N."/>
            <person name="Ghorai A."/>
            <person name="Mishra G.P."/>
            <person name="Madduluri M."/>
            <person name="Adhikary S.P."/>
            <person name="Tripathy S."/>
        </authorList>
    </citation>
    <scope>NUCLEOTIDE SEQUENCE [LARGE SCALE GENOMIC DNA]</scope>
    <source>
        <strain evidence="1 2">VB511283</strain>
    </source>
</reference>
<organism evidence="1 2">
    <name type="scientific">Scytonema millei VB511283</name>
    <dbReference type="NCBI Taxonomy" id="1245923"/>
    <lineage>
        <taxon>Bacteria</taxon>
        <taxon>Bacillati</taxon>
        <taxon>Cyanobacteriota</taxon>
        <taxon>Cyanophyceae</taxon>
        <taxon>Nostocales</taxon>
        <taxon>Scytonemataceae</taxon>
        <taxon>Scytonema</taxon>
    </lineage>
</organism>
<dbReference type="EMBL" id="JTJC03000002">
    <property type="protein sequence ID" value="NHC35233.1"/>
    <property type="molecule type" value="Genomic_DNA"/>
</dbReference>
<sequence length="245" mass="26486">MNYLQKFAIFIGIATAINGITFKAQAQFCADASQTALTKARLDEIAGNQSIPVGQAPLAFQNFALATIRPGTPIPENKRKFASPEREAKTGGKLKNVIPDGVLSLMVYPPLFPPEEYQDSVFYEVKALSGGLLPPSYDEYQILGFLDALRRSDAGLAGRIPAIIFLTTADVRQISAATVAEATFKGVGVWHSIGCEIPGSFNNLQLGQASLRNPEVYLIRLTFPEFIGPGMPGRLFLNPPNSDPD</sequence>
<evidence type="ECO:0000313" key="2">
    <source>
        <dbReference type="Proteomes" id="UP000031532"/>
    </source>
</evidence>